<dbReference type="KEGG" id="ipc:IPA_09135"/>
<proteinExistence type="predicted"/>
<evidence type="ECO:0000313" key="3">
    <source>
        <dbReference type="Proteomes" id="UP001063698"/>
    </source>
</evidence>
<reference evidence="2" key="1">
    <citation type="submission" date="2013-11" db="EMBL/GenBank/DDBJ databases">
        <title>Comparative genomics of Ignicoccus.</title>
        <authorList>
            <person name="Podar M."/>
        </authorList>
    </citation>
    <scope>NUCLEOTIDE SEQUENCE</scope>
    <source>
        <strain evidence="2">DSM 13166</strain>
    </source>
</reference>
<protein>
    <submittedName>
        <fullName evidence="2">Uncharacterized protein</fullName>
    </submittedName>
</protein>
<dbReference type="AlphaFoldDB" id="A0A977PM14"/>
<evidence type="ECO:0000256" key="1">
    <source>
        <dbReference type="SAM" id="MobiDB-lite"/>
    </source>
</evidence>
<dbReference type="EMBL" id="CP006868">
    <property type="protein sequence ID" value="UXD22875.1"/>
    <property type="molecule type" value="Genomic_DNA"/>
</dbReference>
<accession>A0A977PM14</accession>
<name>A0A977PM14_9CREN</name>
<gene>
    <name evidence="2" type="ORF">IPA_09135</name>
</gene>
<evidence type="ECO:0000313" key="2">
    <source>
        <dbReference type="EMBL" id="UXD22875.1"/>
    </source>
</evidence>
<sequence length="124" mass="14123">MVVKCPYGEKKGFAVYCKILRKKVSPLKYPCMGNYEHCPHYREAQELSARTVKHEPEAVEVVIASKVEKKEEKSAPPPPTSPTSFKPPEQASNCYECVYYSSLTGYCMRLRVKVEDPYSPPCKK</sequence>
<dbReference type="Proteomes" id="UP001063698">
    <property type="component" value="Chromosome"/>
</dbReference>
<organism evidence="2 3">
    <name type="scientific">Ignicoccus pacificus DSM 13166</name>
    <dbReference type="NCBI Taxonomy" id="940294"/>
    <lineage>
        <taxon>Archaea</taxon>
        <taxon>Thermoproteota</taxon>
        <taxon>Thermoprotei</taxon>
        <taxon>Desulfurococcales</taxon>
        <taxon>Desulfurococcaceae</taxon>
        <taxon>Ignicoccus</taxon>
    </lineage>
</organism>
<feature type="region of interest" description="Disordered" evidence="1">
    <location>
        <begin position="69"/>
        <end position="90"/>
    </location>
</feature>
<keyword evidence="3" id="KW-1185">Reference proteome</keyword>